<dbReference type="EMBL" id="WIGO01000026">
    <property type="protein sequence ID" value="KAF6837306.1"/>
    <property type="molecule type" value="Genomic_DNA"/>
</dbReference>
<accession>A0A8H6KU32</accession>
<feature type="domain" description="Calcineurin-like phosphoesterase" evidence="1">
    <location>
        <begin position="19"/>
        <end position="235"/>
    </location>
</feature>
<dbReference type="GO" id="GO:0016787">
    <property type="term" value="F:hydrolase activity"/>
    <property type="evidence" value="ECO:0007669"/>
    <property type="project" value="InterPro"/>
</dbReference>
<gene>
    <name evidence="2" type="ORF">CPLU01_03170</name>
</gene>
<name>A0A8H6KU32_9PEZI</name>
<dbReference type="PANTHER" id="PTHR37844:SF2">
    <property type="entry name" value="SER_THR PROTEIN PHOSPHATASE SUPERFAMILY (AFU_ORTHOLOGUE AFUA_1G14840)"/>
    <property type="match status" value="1"/>
</dbReference>
<dbReference type="InterPro" id="IPR029052">
    <property type="entry name" value="Metallo-depent_PP-like"/>
</dbReference>
<organism evidence="2 3">
    <name type="scientific">Colletotrichum plurivorum</name>
    <dbReference type="NCBI Taxonomy" id="2175906"/>
    <lineage>
        <taxon>Eukaryota</taxon>
        <taxon>Fungi</taxon>
        <taxon>Dikarya</taxon>
        <taxon>Ascomycota</taxon>
        <taxon>Pezizomycotina</taxon>
        <taxon>Sordariomycetes</taxon>
        <taxon>Hypocreomycetidae</taxon>
        <taxon>Glomerellales</taxon>
        <taxon>Glomerellaceae</taxon>
        <taxon>Colletotrichum</taxon>
        <taxon>Colletotrichum orchidearum species complex</taxon>
    </lineage>
</organism>
<dbReference type="Proteomes" id="UP000654918">
    <property type="component" value="Unassembled WGS sequence"/>
</dbReference>
<evidence type="ECO:0000313" key="2">
    <source>
        <dbReference type="EMBL" id="KAF6837306.1"/>
    </source>
</evidence>
<dbReference type="AlphaFoldDB" id="A0A8H6KU32"/>
<sequence length="268" mass="29582">MGKSLSDNMATAKAPTIQFMSDLHLEAGRRYLTFDFPATAPYLLVAGDVGSLADYDKYLAFIKQQTDSFDRVLLVLGNHEFHGLSYNDTLARARQLEGEACLGGRLHILHRRRFDLPGSDISVLGCTLWSAVPDDARAAVEARVKDFQHIAGWSVDQHNQAHEEDVKWLEEEVRKAAAEGKEVIVATHHAPCLEGTSEPRYAGSPWGSAFATDLLQREAELWQGRVGVWVFGHTHFSTEVVVGGVRVLSNQRGSGRDAKDGFDPGRVI</sequence>
<comment type="caution">
    <text evidence="2">The sequence shown here is derived from an EMBL/GenBank/DDBJ whole genome shotgun (WGS) entry which is preliminary data.</text>
</comment>
<dbReference type="PANTHER" id="PTHR37844">
    <property type="entry name" value="SER/THR PROTEIN PHOSPHATASE SUPERFAMILY (AFU_ORTHOLOGUE AFUA_1G14840)"/>
    <property type="match status" value="1"/>
</dbReference>
<proteinExistence type="predicted"/>
<reference evidence="2" key="1">
    <citation type="journal article" date="2020" name="Phytopathology">
        <title>Genome Sequence Resources of Colletotrichum truncatum, C. plurivorum, C. musicola, and C. sojae: Four Species Pathogenic to Soybean (Glycine max).</title>
        <authorList>
            <person name="Rogerio F."/>
            <person name="Boufleur T.R."/>
            <person name="Ciampi-Guillardi M."/>
            <person name="Sukno S.A."/>
            <person name="Thon M.R."/>
            <person name="Massola Junior N.S."/>
            <person name="Baroncelli R."/>
        </authorList>
    </citation>
    <scope>NUCLEOTIDE SEQUENCE</scope>
    <source>
        <strain evidence="2">LFN00145</strain>
    </source>
</reference>
<evidence type="ECO:0000313" key="3">
    <source>
        <dbReference type="Proteomes" id="UP000654918"/>
    </source>
</evidence>
<dbReference type="Pfam" id="PF00149">
    <property type="entry name" value="Metallophos"/>
    <property type="match status" value="1"/>
</dbReference>
<dbReference type="InterPro" id="IPR004843">
    <property type="entry name" value="Calcineurin-like_PHP"/>
</dbReference>
<dbReference type="Gene3D" id="3.60.21.10">
    <property type="match status" value="1"/>
</dbReference>
<protein>
    <recommendedName>
        <fullName evidence="1">Calcineurin-like phosphoesterase domain-containing protein</fullName>
    </recommendedName>
</protein>
<keyword evidence="3" id="KW-1185">Reference proteome</keyword>
<dbReference type="SUPFAM" id="SSF56300">
    <property type="entry name" value="Metallo-dependent phosphatases"/>
    <property type="match status" value="1"/>
</dbReference>
<evidence type="ECO:0000259" key="1">
    <source>
        <dbReference type="Pfam" id="PF00149"/>
    </source>
</evidence>